<dbReference type="STRING" id="1178482.AR456_18400"/>
<dbReference type="PATRIC" id="fig|1178482.3.peg.879"/>
<dbReference type="GO" id="GO:0020037">
    <property type="term" value="F:heme binding"/>
    <property type="evidence" value="ECO:0007669"/>
    <property type="project" value="InterPro"/>
</dbReference>
<feature type="binding site" description="axial binding residue" evidence="12">
    <location>
        <position position="47"/>
    </location>
    <ligand>
        <name>heme c</name>
        <dbReference type="ChEBI" id="CHEBI:61717"/>
        <label>1</label>
    </ligand>
    <ligandPart>
        <name>Fe</name>
        <dbReference type="ChEBI" id="CHEBI:18248"/>
    </ligandPart>
</feature>
<name>W1NAS9_9GAMM</name>
<feature type="binding site" description="covalent" evidence="11">
    <location>
        <position position="328"/>
    </location>
    <ligand>
        <name>heme c</name>
        <dbReference type="ChEBI" id="CHEBI:61717"/>
        <label>3</label>
    </ligand>
</feature>
<keyword evidence="2" id="KW-0813">Transport</keyword>
<feature type="binding site" description="covalent" evidence="11">
    <location>
        <position position="43"/>
    </location>
    <ligand>
        <name>heme c</name>
        <dbReference type="ChEBI" id="CHEBI:61717"/>
        <label>1</label>
    </ligand>
</feature>
<feature type="binding site" description="covalent" evidence="11">
    <location>
        <position position="193"/>
    </location>
    <ligand>
        <name>heme c</name>
        <dbReference type="ChEBI" id="CHEBI:61717"/>
        <label>2</label>
    </ligand>
</feature>
<evidence type="ECO:0000256" key="4">
    <source>
        <dbReference type="ARBA" id="ARBA00022617"/>
    </source>
</evidence>
<feature type="binding site" description="axial binding residue" evidence="12">
    <location>
        <position position="194"/>
    </location>
    <ligand>
        <name>heme c</name>
        <dbReference type="ChEBI" id="CHEBI:61717"/>
        <label>2</label>
    </ligand>
    <ligandPart>
        <name>Fe</name>
        <dbReference type="ChEBI" id="CHEBI:18248"/>
    </ligandPart>
</feature>
<dbReference type="OrthoDB" id="6073217at2"/>
<evidence type="ECO:0000259" key="15">
    <source>
        <dbReference type="PROSITE" id="PS51007"/>
    </source>
</evidence>
<dbReference type="InterPro" id="IPR036909">
    <property type="entry name" value="Cyt_c-like_dom_sf"/>
</dbReference>
<keyword evidence="10" id="KW-0472">Membrane</keyword>
<protein>
    <recommendedName>
        <fullName evidence="15">Cytochrome c domain-containing protein</fullName>
    </recommendedName>
</protein>
<evidence type="ECO:0000256" key="3">
    <source>
        <dbReference type="ARBA" id="ARBA00022475"/>
    </source>
</evidence>
<evidence type="ECO:0000256" key="7">
    <source>
        <dbReference type="ARBA" id="ARBA00022737"/>
    </source>
</evidence>
<feature type="domain" description="Cytochrome c" evidence="15">
    <location>
        <begin position="175"/>
        <end position="290"/>
    </location>
</feature>
<dbReference type="PANTHER" id="PTHR35008:SF8">
    <property type="entry name" value="ALCOHOL DEHYDROGENASE CYTOCHROME C SUBUNIT"/>
    <property type="match status" value="1"/>
</dbReference>
<keyword evidence="3" id="KW-1003">Cell membrane</keyword>
<gene>
    <name evidence="16" type="ORF">BJB45_08575</name>
</gene>
<dbReference type="eggNOG" id="COG2010">
    <property type="taxonomic scope" value="Bacteria"/>
</dbReference>
<feature type="compositionally biased region" description="Basic and acidic residues" evidence="13">
    <location>
        <begin position="418"/>
        <end position="430"/>
    </location>
</feature>
<evidence type="ECO:0000256" key="11">
    <source>
        <dbReference type="PIRSR" id="PIRSR000018-50"/>
    </source>
</evidence>
<feature type="binding site" description="axial binding residue" evidence="12">
    <location>
        <position position="332"/>
    </location>
    <ligand>
        <name>heme c</name>
        <dbReference type="ChEBI" id="CHEBI:61717"/>
        <label>3</label>
    </ligand>
    <ligandPart>
        <name>Fe</name>
        <dbReference type="ChEBI" id="CHEBI:18248"/>
    </ligandPart>
</feature>
<evidence type="ECO:0000256" key="5">
    <source>
        <dbReference type="ARBA" id="ARBA00022723"/>
    </source>
</evidence>
<keyword evidence="17" id="KW-1185">Reference proteome</keyword>
<dbReference type="InterPro" id="IPR051459">
    <property type="entry name" value="Cytochrome_c-type_DH"/>
</dbReference>
<feature type="binding site" description="covalent" evidence="11">
    <location>
        <position position="190"/>
    </location>
    <ligand>
        <name>heme c</name>
        <dbReference type="ChEBI" id="CHEBI:61717"/>
        <label>2</label>
    </ligand>
</feature>
<dbReference type="Gene3D" id="1.10.760.10">
    <property type="entry name" value="Cytochrome c-like domain"/>
    <property type="match status" value="3"/>
</dbReference>
<proteinExistence type="predicted"/>
<comment type="cofactor">
    <cofactor evidence="11">
        <name>heme c</name>
        <dbReference type="ChEBI" id="CHEBI:61717"/>
    </cofactor>
    <text evidence="11">Binds 3 heme c groups covalently per subunit.</text>
</comment>
<feature type="region of interest" description="Disordered" evidence="13">
    <location>
        <begin position="416"/>
        <end position="437"/>
    </location>
</feature>
<feature type="domain" description="Cytochrome c" evidence="15">
    <location>
        <begin position="29"/>
        <end position="132"/>
    </location>
</feature>
<evidence type="ECO:0000256" key="14">
    <source>
        <dbReference type="SAM" id="SignalP"/>
    </source>
</evidence>
<keyword evidence="5 12" id="KW-0479">Metal-binding</keyword>
<evidence type="ECO:0000256" key="9">
    <source>
        <dbReference type="ARBA" id="ARBA00023004"/>
    </source>
</evidence>
<organism evidence="16 17">
    <name type="scientific">Halomonas huangheensis</name>
    <dbReference type="NCBI Taxonomy" id="1178482"/>
    <lineage>
        <taxon>Bacteria</taxon>
        <taxon>Pseudomonadati</taxon>
        <taxon>Pseudomonadota</taxon>
        <taxon>Gammaproteobacteria</taxon>
        <taxon>Oceanospirillales</taxon>
        <taxon>Halomonadaceae</taxon>
        <taxon>Halomonas</taxon>
    </lineage>
</organism>
<evidence type="ECO:0000256" key="13">
    <source>
        <dbReference type="SAM" id="MobiDB-lite"/>
    </source>
</evidence>
<dbReference type="InterPro" id="IPR008168">
    <property type="entry name" value="Cyt_C_IC"/>
</dbReference>
<dbReference type="GO" id="GO:0005506">
    <property type="term" value="F:iron ion binding"/>
    <property type="evidence" value="ECO:0007669"/>
    <property type="project" value="InterPro"/>
</dbReference>
<feature type="chain" id="PRO_5009977486" description="Cytochrome c domain-containing protein" evidence="14">
    <location>
        <begin position="25"/>
        <end position="437"/>
    </location>
</feature>
<dbReference type="PROSITE" id="PS51007">
    <property type="entry name" value="CYTC"/>
    <property type="match status" value="3"/>
</dbReference>
<dbReference type="SUPFAM" id="SSF46626">
    <property type="entry name" value="Cytochrome c"/>
    <property type="match status" value="3"/>
</dbReference>
<keyword evidence="7" id="KW-0677">Repeat</keyword>
<dbReference type="KEGG" id="hhu:AR456_18400"/>
<accession>W1NAS9</accession>
<dbReference type="PRINTS" id="PR00605">
    <property type="entry name" value="CYTCHROMECIC"/>
</dbReference>
<feature type="domain" description="Cytochrome c" evidence="15">
    <location>
        <begin position="315"/>
        <end position="405"/>
    </location>
</feature>
<dbReference type="GO" id="GO:0016614">
    <property type="term" value="F:oxidoreductase activity, acting on CH-OH group of donors"/>
    <property type="evidence" value="ECO:0007669"/>
    <property type="project" value="InterPro"/>
</dbReference>
<evidence type="ECO:0000256" key="2">
    <source>
        <dbReference type="ARBA" id="ARBA00022448"/>
    </source>
</evidence>
<evidence type="ECO:0000256" key="8">
    <source>
        <dbReference type="ARBA" id="ARBA00022982"/>
    </source>
</evidence>
<dbReference type="Pfam" id="PF00034">
    <property type="entry name" value="Cytochrom_C"/>
    <property type="match status" value="2"/>
</dbReference>
<reference evidence="16 17" key="1">
    <citation type="submission" date="2013-08" db="EMBL/GenBank/DDBJ databases">
        <title>draft genome of Halomonas huanghegensis, strain BJGMM-B45T.</title>
        <authorList>
            <person name="Miao C."/>
            <person name="Wan Y."/>
            <person name="Jin W."/>
        </authorList>
    </citation>
    <scope>NUCLEOTIDE SEQUENCE [LARGE SCALE GENOMIC DNA]</scope>
    <source>
        <strain evidence="16 17">BJGMM-B45</strain>
    </source>
</reference>
<feature type="binding site" description="covalent" evidence="11">
    <location>
        <position position="331"/>
    </location>
    <ligand>
        <name>heme c</name>
        <dbReference type="ChEBI" id="CHEBI:61717"/>
        <label>3</label>
    </ligand>
</feature>
<dbReference type="InterPro" id="IPR014353">
    <property type="entry name" value="Membr-bd_ADH_cyt_c"/>
</dbReference>
<dbReference type="RefSeq" id="WP_021817840.1">
    <property type="nucleotide sequence ID" value="NZ_AVBC01000018.1"/>
</dbReference>
<evidence type="ECO:0000256" key="12">
    <source>
        <dbReference type="PIRSR" id="PIRSR000018-51"/>
    </source>
</evidence>
<dbReference type="AlphaFoldDB" id="W1NAS9"/>
<comment type="subcellular location">
    <subcellularLocation>
        <location evidence="1">Cell membrane</location>
    </subcellularLocation>
</comment>
<feature type="binding site" description="covalent" evidence="11">
    <location>
        <position position="46"/>
    </location>
    <ligand>
        <name>heme c</name>
        <dbReference type="ChEBI" id="CHEBI:61717"/>
        <label>1</label>
    </ligand>
</feature>
<evidence type="ECO:0000256" key="1">
    <source>
        <dbReference type="ARBA" id="ARBA00004236"/>
    </source>
</evidence>
<dbReference type="GO" id="GO:0009055">
    <property type="term" value="F:electron transfer activity"/>
    <property type="evidence" value="ECO:0007669"/>
    <property type="project" value="InterPro"/>
</dbReference>
<dbReference type="Proteomes" id="UP000019113">
    <property type="component" value="Unassembled WGS sequence"/>
</dbReference>
<evidence type="ECO:0000313" key="16">
    <source>
        <dbReference type="EMBL" id="ERL52598.1"/>
    </source>
</evidence>
<dbReference type="EMBL" id="AVBC01000018">
    <property type="protein sequence ID" value="ERL52598.1"/>
    <property type="molecule type" value="Genomic_DNA"/>
</dbReference>
<evidence type="ECO:0000256" key="6">
    <source>
        <dbReference type="ARBA" id="ARBA00022729"/>
    </source>
</evidence>
<evidence type="ECO:0000256" key="10">
    <source>
        <dbReference type="ARBA" id="ARBA00023136"/>
    </source>
</evidence>
<dbReference type="PANTHER" id="PTHR35008">
    <property type="entry name" value="BLL4482 PROTEIN-RELATED"/>
    <property type="match status" value="1"/>
</dbReference>
<sequence length="437" mass="46826">MIYRNQLITLAACGTMLFSANSMAAADDAQLARGEYLARAGDCVACHTAPGGKDFAGGLPLESPLGVIYSTNITPDLKHGIGAYSRDDFASALREGIRADGAKLYPAMPYPSYANVTDEDIDALYAYFMEGVEADDSQPPENDVGFPYNQRWGITAWNWMFADGELFQPDPEQSDAANRGAYLVQGLAHCGSCHTPRGLLFQEKALDSSEGDYLSGEVLGGWLAPNIRAGGEGGHGLQSWSEQDIVDYLATGRNDHNAVVGEMSSVIAHSTSHLNEDDLLSIAAYLQALPREADEDRQSASSPEDTEALLTSAELGDDLGARLYLDNCNACHLANGRGAPQVFPSLVDNSLVNAEDPTGLIHVILAGARLPSTPNKPEELAMPDFGWRLSDDEAAELATFVRSAWGNHGSTVAADQVSEVRSELPEDRITSEPVIED</sequence>
<dbReference type="InterPro" id="IPR009056">
    <property type="entry name" value="Cyt_c-like_dom"/>
</dbReference>
<dbReference type="PIRSF" id="PIRSF000018">
    <property type="entry name" value="Mb_ADH_cyt_c"/>
    <property type="match status" value="1"/>
</dbReference>
<keyword evidence="6 14" id="KW-0732">Signal</keyword>
<feature type="signal peptide" evidence="14">
    <location>
        <begin position="1"/>
        <end position="24"/>
    </location>
</feature>
<keyword evidence="8" id="KW-0249">Electron transport</keyword>
<evidence type="ECO:0000313" key="17">
    <source>
        <dbReference type="Proteomes" id="UP000019113"/>
    </source>
</evidence>
<keyword evidence="9 12" id="KW-0408">Iron</keyword>
<comment type="caution">
    <text evidence="16">The sequence shown here is derived from an EMBL/GenBank/DDBJ whole genome shotgun (WGS) entry which is preliminary data.</text>
</comment>
<keyword evidence="4 11" id="KW-0349">Heme</keyword>
<dbReference type="GO" id="GO:0005886">
    <property type="term" value="C:plasma membrane"/>
    <property type="evidence" value="ECO:0007669"/>
    <property type="project" value="UniProtKB-SubCell"/>
</dbReference>